<dbReference type="GO" id="GO:0007165">
    <property type="term" value="P:signal transduction"/>
    <property type="evidence" value="ECO:0007669"/>
    <property type="project" value="UniProtKB-KW"/>
</dbReference>
<evidence type="ECO:0000256" key="7">
    <source>
        <dbReference type="PROSITE-ProRule" id="PRU00284"/>
    </source>
</evidence>
<dbReference type="OrthoDB" id="9760371at2"/>
<accession>A0A081G0T8</accession>
<evidence type="ECO:0000256" key="8">
    <source>
        <dbReference type="SAM" id="Phobius"/>
    </source>
</evidence>
<keyword evidence="12" id="KW-1185">Reference proteome</keyword>
<evidence type="ECO:0000313" key="12">
    <source>
        <dbReference type="Proteomes" id="UP000028252"/>
    </source>
</evidence>
<dbReference type="SMART" id="SM00283">
    <property type="entry name" value="MA"/>
    <property type="match status" value="1"/>
</dbReference>
<dbReference type="AlphaFoldDB" id="A0A081G0T8"/>
<gene>
    <name evidence="11" type="ORF">ADIMK_1639</name>
</gene>
<dbReference type="PRINTS" id="PR00260">
    <property type="entry name" value="CHEMTRNSDUCR"/>
</dbReference>
<dbReference type="PANTHER" id="PTHR32089:SF119">
    <property type="entry name" value="METHYL-ACCEPTING CHEMOTAXIS PROTEIN CTPL"/>
    <property type="match status" value="1"/>
</dbReference>
<feature type="domain" description="HAMP" evidence="10">
    <location>
        <begin position="207"/>
        <end position="261"/>
    </location>
</feature>
<evidence type="ECO:0000256" key="6">
    <source>
        <dbReference type="ARBA" id="ARBA00029447"/>
    </source>
</evidence>
<keyword evidence="2 8" id="KW-0812">Transmembrane</keyword>
<dbReference type="PANTHER" id="PTHR32089">
    <property type="entry name" value="METHYL-ACCEPTING CHEMOTAXIS PROTEIN MCPB"/>
    <property type="match status" value="1"/>
</dbReference>
<dbReference type="PATRIC" id="fig|1232683.4.peg.1619"/>
<dbReference type="PROSITE" id="PS50885">
    <property type="entry name" value="HAMP"/>
    <property type="match status" value="1"/>
</dbReference>
<dbReference type="RefSeq" id="WP_036186054.1">
    <property type="nucleotide sequence ID" value="NZ_JMQN01000018.1"/>
</dbReference>
<evidence type="ECO:0000259" key="9">
    <source>
        <dbReference type="PROSITE" id="PS50111"/>
    </source>
</evidence>
<dbReference type="SMART" id="SM00304">
    <property type="entry name" value="HAMP"/>
    <property type="match status" value="1"/>
</dbReference>
<name>A0A081G0T8_9GAMM</name>
<protein>
    <submittedName>
        <fullName evidence="11">Methyl-accepting chemotaxis protein</fullName>
    </submittedName>
</protein>
<dbReference type="Proteomes" id="UP000028252">
    <property type="component" value="Unassembled WGS sequence"/>
</dbReference>
<keyword evidence="3 8" id="KW-1133">Transmembrane helix</keyword>
<feature type="transmembrane region" description="Helical" evidence="8">
    <location>
        <begin position="186"/>
        <end position="205"/>
    </location>
</feature>
<dbReference type="Pfam" id="PF00015">
    <property type="entry name" value="MCPsignal"/>
    <property type="match status" value="1"/>
</dbReference>
<dbReference type="eggNOG" id="COG0840">
    <property type="taxonomic scope" value="Bacteria"/>
</dbReference>
<keyword evidence="4 8" id="KW-0472">Membrane</keyword>
<dbReference type="Gene3D" id="1.10.287.950">
    <property type="entry name" value="Methyl-accepting chemotaxis protein"/>
    <property type="match status" value="1"/>
</dbReference>
<dbReference type="STRING" id="1232683.ADIMK_1639"/>
<reference evidence="11 12" key="1">
    <citation type="submission" date="2014-04" db="EMBL/GenBank/DDBJ databases">
        <title>Marinobacterium kochiensis sp. nov., isolated from sediment sample collected from Kochi backwaters in Kerala, India.</title>
        <authorList>
            <person name="Singh A."/>
            <person name="Pinnaka A.K."/>
        </authorList>
    </citation>
    <scope>NUCLEOTIDE SEQUENCE [LARGE SCALE GENOMIC DNA]</scope>
    <source>
        <strain evidence="11 12">AK27</strain>
    </source>
</reference>
<dbReference type="InterPro" id="IPR004089">
    <property type="entry name" value="MCPsignal_dom"/>
</dbReference>
<dbReference type="GO" id="GO:0006935">
    <property type="term" value="P:chemotaxis"/>
    <property type="evidence" value="ECO:0007669"/>
    <property type="project" value="InterPro"/>
</dbReference>
<dbReference type="CDD" id="cd06225">
    <property type="entry name" value="HAMP"/>
    <property type="match status" value="1"/>
</dbReference>
<evidence type="ECO:0000256" key="4">
    <source>
        <dbReference type="ARBA" id="ARBA00023136"/>
    </source>
</evidence>
<evidence type="ECO:0000256" key="1">
    <source>
        <dbReference type="ARBA" id="ARBA00004141"/>
    </source>
</evidence>
<evidence type="ECO:0000256" key="5">
    <source>
        <dbReference type="ARBA" id="ARBA00023224"/>
    </source>
</evidence>
<feature type="domain" description="Methyl-accepting transducer" evidence="9">
    <location>
        <begin position="266"/>
        <end position="502"/>
    </location>
</feature>
<dbReference type="FunFam" id="1.10.287.950:FF:000001">
    <property type="entry name" value="Methyl-accepting chemotaxis sensory transducer"/>
    <property type="match status" value="1"/>
</dbReference>
<dbReference type="EMBL" id="JMQN01000018">
    <property type="protein sequence ID" value="KEA64393.1"/>
    <property type="molecule type" value="Genomic_DNA"/>
</dbReference>
<evidence type="ECO:0000313" key="11">
    <source>
        <dbReference type="EMBL" id="KEA64393.1"/>
    </source>
</evidence>
<dbReference type="GO" id="GO:0004888">
    <property type="term" value="F:transmembrane signaling receptor activity"/>
    <property type="evidence" value="ECO:0007669"/>
    <property type="project" value="InterPro"/>
</dbReference>
<dbReference type="PROSITE" id="PS50111">
    <property type="entry name" value="CHEMOTAXIS_TRANSDUC_2"/>
    <property type="match status" value="1"/>
</dbReference>
<evidence type="ECO:0000256" key="3">
    <source>
        <dbReference type="ARBA" id="ARBA00022989"/>
    </source>
</evidence>
<dbReference type="InterPro" id="IPR004090">
    <property type="entry name" value="Chemotax_Me-accpt_rcpt"/>
</dbReference>
<dbReference type="SUPFAM" id="SSF58104">
    <property type="entry name" value="Methyl-accepting chemotaxis protein (MCP) signaling domain"/>
    <property type="match status" value="1"/>
</dbReference>
<keyword evidence="5 7" id="KW-0807">Transducer</keyword>
<comment type="caution">
    <text evidence="11">The sequence shown here is derived from an EMBL/GenBank/DDBJ whole genome shotgun (WGS) entry which is preliminary data.</text>
</comment>
<dbReference type="Pfam" id="PF00672">
    <property type="entry name" value="HAMP"/>
    <property type="match status" value="1"/>
</dbReference>
<evidence type="ECO:0000259" key="10">
    <source>
        <dbReference type="PROSITE" id="PS50885"/>
    </source>
</evidence>
<proteinExistence type="inferred from homology"/>
<organism evidence="11 12">
    <name type="scientific">Marinobacterium lacunae</name>
    <dbReference type="NCBI Taxonomy" id="1232683"/>
    <lineage>
        <taxon>Bacteria</taxon>
        <taxon>Pseudomonadati</taxon>
        <taxon>Pseudomonadota</taxon>
        <taxon>Gammaproteobacteria</taxon>
        <taxon>Oceanospirillales</taxon>
        <taxon>Oceanospirillaceae</taxon>
        <taxon>Marinobacterium</taxon>
    </lineage>
</organism>
<evidence type="ECO:0000256" key="2">
    <source>
        <dbReference type="ARBA" id="ARBA00022692"/>
    </source>
</evidence>
<dbReference type="GO" id="GO:0016020">
    <property type="term" value="C:membrane"/>
    <property type="evidence" value="ECO:0007669"/>
    <property type="project" value="UniProtKB-SubCell"/>
</dbReference>
<comment type="subcellular location">
    <subcellularLocation>
        <location evidence="1">Membrane</location>
        <topology evidence="1">Multi-pass membrane protein</topology>
    </subcellularLocation>
</comment>
<sequence>MSIHSVRIKSSLPILLLVVTLLVTIVLFSRLLGLQRDVIDAQSEMFLPAVSAVLNADRDLYQAREAELNLMAGFGNAEEEESARVENAQQVRDRFGKYRTYLAQYPEVVDQFEGFDNAYRQWREASDAMVAGKGSASANFEQLRQTEVERFSALRDILDSAGEQAESAAADMRNRVAGEIGHAREVMFIVVGVALLIALTISFLIPRKLSHQVKDLTRNIARIAEGDGDLTARIPVNSRDELGELAGEFNRFVEKLQVLITSIMQQSSAFGRLVDNLTDASDRSRSITVSLDSASSAIVSAVHEMSMANKEMAGVANGTAAEAESSGALVQRGLDVVARTHKVISSLVNEMDRARSSSEALENESREIASVVDVIGGIAEQTNLLALNAAIEAARAGEQGRGFAVVADEVRVLATRTQESTGRIQGMIERLETSVGESVRVIDSSKRDADHSMETISELDQLFAELSDSFTRVSDLSIQTAHATEEQSAVSEEIGHNLTSLSEQTASATSISELNEQLAVEIRDLSQQISELVGRFRV</sequence>
<feature type="transmembrane region" description="Helical" evidence="8">
    <location>
        <begin position="12"/>
        <end position="32"/>
    </location>
</feature>
<dbReference type="Gene3D" id="6.10.340.10">
    <property type="match status" value="1"/>
</dbReference>
<dbReference type="InterPro" id="IPR003660">
    <property type="entry name" value="HAMP_dom"/>
</dbReference>
<comment type="similarity">
    <text evidence="6">Belongs to the methyl-accepting chemotaxis (MCP) protein family.</text>
</comment>